<organism evidence="1 2">
    <name type="scientific">Paracoccus suum</name>
    <dbReference type="NCBI Taxonomy" id="2259340"/>
    <lineage>
        <taxon>Bacteria</taxon>
        <taxon>Pseudomonadati</taxon>
        <taxon>Pseudomonadota</taxon>
        <taxon>Alphaproteobacteria</taxon>
        <taxon>Rhodobacterales</taxon>
        <taxon>Paracoccaceae</taxon>
        <taxon>Paracoccus</taxon>
    </lineage>
</organism>
<dbReference type="RefSeq" id="WP_114075674.1">
    <property type="nucleotide sequence ID" value="NZ_CP030918.1"/>
</dbReference>
<sequence length="176" mass="20154">MPLPFFTIGHSNRSIEAFIGMLRHWQIEMLVDVRKFAMSRANPQFNEQALSETLAGFQISYERNEALGGRRGRVARIAPEVNGMWENKSFLNYADYALSDEFHEGLERLIAEGRARRCAIMCAEAVWWRCHRRLIADNLIAQGEEVFNIMGEDRAEPARLTPGAVVQPDKRVVYPT</sequence>
<name>A0A344PJ02_9RHOB</name>
<dbReference type="AlphaFoldDB" id="A0A344PJ02"/>
<dbReference type="InterPro" id="IPR014519">
    <property type="entry name" value="UCP024492"/>
</dbReference>
<dbReference type="InterPro" id="IPR007438">
    <property type="entry name" value="DUF488"/>
</dbReference>
<dbReference type="PANTHER" id="PTHR39337">
    <property type="entry name" value="BLR5642 PROTEIN"/>
    <property type="match status" value="1"/>
</dbReference>
<dbReference type="Pfam" id="PF04343">
    <property type="entry name" value="DUF488"/>
    <property type="match status" value="1"/>
</dbReference>
<dbReference type="Proteomes" id="UP000252023">
    <property type="component" value="Chromosome"/>
</dbReference>
<dbReference type="PIRSF" id="PIRSF024492">
    <property type="entry name" value="UCP024492"/>
    <property type="match status" value="1"/>
</dbReference>
<accession>A0A344PJ02</accession>
<dbReference type="PANTHER" id="PTHR39337:SF1">
    <property type="entry name" value="BLR5642 PROTEIN"/>
    <property type="match status" value="1"/>
</dbReference>
<dbReference type="KEGG" id="pars:DRW48_06335"/>
<reference evidence="2" key="1">
    <citation type="submission" date="2018-07" db="EMBL/GenBank/DDBJ databases">
        <title>Genome sequencing of Paracoccus sp. SC2-6.</title>
        <authorList>
            <person name="Heo J."/>
            <person name="Kim S.-J."/>
            <person name="Kwon S.-W."/>
        </authorList>
    </citation>
    <scope>NUCLEOTIDE SEQUENCE [LARGE SCALE GENOMIC DNA]</scope>
    <source>
        <strain evidence="2">SC2-6</strain>
    </source>
</reference>
<evidence type="ECO:0000313" key="2">
    <source>
        <dbReference type="Proteomes" id="UP000252023"/>
    </source>
</evidence>
<evidence type="ECO:0000313" key="1">
    <source>
        <dbReference type="EMBL" id="AXC49357.1"/>
    </source>
</evidence>
<dbReference type="OrthoDB" id="9789109at2"/>
<keyword evidence="2" id="KW-1185">Reference proteome</keyword>
<protein>
    <submittedName>
        <fullName evidence="1">DUF488 domain-containing protein</fullName>
    </submittedName>
</protein>
<dbReference type="EMBL" id="CP030918">
    <property type="protein sequence ID" value="AXC49357.1"/>
    <property type="molecule type" value="Genomic_DNA"/>
</dbReference>
<gene>
    <name evidence="1" type="ORF">DRW48_06335</name>
</gene>
<proteinExistence type="predicted"/>